<evidence type="ECO:0000313" key="12">
    <source>
        <dbReference type="Proteomes" id="UP000700732"/>
    </source>
</evidence>
<dbReference type="PANTHER" id="PTHR32303">
    <property type="entry name" value="QUINOPROTEIN ALCOHOL DEHYDROGENASE (CYTOCHROME C)"/>
    <property type="match status" value="1"/>
</dbReference>
<gene>
    <name evidence="11" type="ORF">FH603_3406</name>
</gene>
<dbReference type="InterPro" id="IPR036909">
    <property type="entry name" value="Cyt_c-like_dom_sf"/>
</dbReference>
<evidence type="ECO:0000259" key="10">
    <source>
        <dbReference type="PROSITE" id="PS51007"/>
    </source>
</evidence>
<evidence type="ECO:0000256" key="4">
    <source>
        <dbReference type="ARBA" id="ARBA00022723"/>
    </source>
</evidence>
<dbReference type="InterPro" id="IPR009056">
    <property type="entry name" value="Cyt_c-like_dom"/>
</dbReference>
<feature type="signal peptide" evidence="9">
    <location>
        <begin position="1"/>
        <end position="24"/>
    </location>
</feature>
<dbReference type="EMBL" id="VFIA01000020">
    <property type="protein sequence ID" value="MBC3792892.1"/>
    <property type="molecule type" value="Genomic_DNA"/>
</dbReference>
<keyword evidence="4 8" id="KW-0479">Metal-binding</keyword>
<dbReference type="InterPro" id="IPR017511">
    <property type="entry name" value="PQQ_mDH"/>
</dbReference>
<dbReference type="CDD" id="cd10280">
    <property type="entry name" value="PQQ_mGDH"/>
    <property type="match status" value="1"/>
</dbReference>
<dbReference type="SUPFAM" id="SSF46626">
    <property type="entry name" value="Cytochrome c"/>
    <property type="match status" value="1"/>
</dbReference>
<feature type="domain" description="Cytochrome c" evidence="10">
    <location>
        <begin position="472"/>
        <end position="550"/>
    </location>
</feature>
<evidence type="ECO:0000256" key="3">
    <source>
        <dbReference type="ARBA" id="ARBA00022617"/>
    </source>
</evidence>
<dbReference type="Proteomes" id="UP000700732">
    <property type="component" value="Unassembled WGS sequence"/>
</dbReference>
<accession>A0ABR6W8J2</accession>
<evidence type="ECO:0000256" key="5">
    <source>
        <dbReference type="ARBA" id="ARBA00022729"/>
    </source>
</evidence>
<dbReference type="Pfam" id="PF01011">
    <property type="entry name" value="PQQ"/>
    <property type="match status" value="2"/>
</dbReference>
<keyword evidence="5 9" id="KW-0732">Signal</keyword>
<dbReference type="Gene3D" id="2.140.10.10">
    <property type="entry name" value="Quinoprotein alcohol dehydrogenase-like superfamily"/>
    <property type="match status" value="2"/>
</dbReference>
<dbReference type="InterPro" id="IPR011047">
    <property type="entry name" value="Quinoprotein_ADH-like_sf"/>
</dbReference>
<evidence type="ECO:0000256" key="1">
    <source>
        <dbReference type="ARBA" id="ARBA00001931"/>
    </source>
</evidence>
<evidence type="ECO:0000256" key="2">
    <source>
        <dbReference type="ARBA" id="ARBA00008156"/>
    </source>
</evidence>
<comment type="cofactor">
    <cofactor evidence="1">
        <name>pyrroloquinoline quinone</name>
        <dbReference type="ChEBI" id="CHEBI:58442"/>
    </cofactor>
</comment>
<evidence type="ECO:0000256" key="8">
    <source>
        <dbReference type="PROSITE-ProRule" id="PRU00433"/>
    </source>
</evidence>
<evidence type="ECO:0000256" key="7">
    <source>
        <dbReference type="ARBA" id="ARBA00023004"/>
    </source>
</evidence>
<proteinExistence type="inferred from homology"/>
<evidence type="ECO:0000256" key="9">
    <source>
        <dbReference type="SAM" id="SignalP"/>
    </source>
</evidence>
<comment type="caution">
    <text evidence="11">The sequence shown here is derived from an EMBL/GenBank/DDBJ whole genome shotgun (WGS) entry which is preliminary data.</text>
</comment>
<keyword evidence="12" id="KW-1185">Reference proteome</keyword>
<dbReference type="PANTHER" id="PTHR32303:SF4">
    <property type="entry name" value="QUINOPROTEIN GLUCOSE DEHYDROGENASE"/>
    <property type="match status" value="1"/>
</dbReference>
<dbReference type="SMART" id="SM00564">
    <property type="entry name" value="PQQ"/>
    <property type="match status" value="5"/>
</dbReference>
<protein>
    <submittedName>
        <fullName evidence="11">Quinoprotein glucose dehydrogenase</fullName>
    </submittedName>
</protein>
<organism evidence="11 12">
    <name type="scientific">Spirosoma utsteinense</name>
    <dbReference type="NCBI Taxonomy" id="2585773"/>
    <lineage>
        <taxon>Bacteria</taxon>
        <taxon>Pseudomonadati</taxon>
        <taxon>Bacteroidota</taxon>
        <taxon>Cytophagia</taxon>
        <taxon>Cytophagales</taxon>
        <taxon>Cytophagaceae</taxon>
        <taxon>Spirosoma</taxon>
    </lineage>
</organism>
<dbReference type="InterPro" id="IPR002372">
    <property type="entry name" value="PQQ_rpt_dom"/>
</dbReference>
<keyword evidence="6" id="KW-0560">Oxidoreductase</keyword>
<keyword evidence="7 8" id="KW-0408">Iron</keyword>
<dbReference type="Pfam" id="PF13442">
    <property type="entry name" value="Cytochrome_CBB3"/>
    <property type="match status" value="1"/>
</dbReference>
<reference evidence="11 12" key="1">
    <citation type="submission" date="2019-06" db="EMBL/GenBank/DDBJ databases">
        <title>Spirosoma utsteinense sp. nov. isolated from Antarctic ice-free soils.</title>
        <authorList>
            <person name="Tahon G."/>
        </authorList>
    </citation>
    <scope>NUCLEOTIDE SEQUENCE [LARGE SCALE GENOMIC DNA]</scope>
    <source>
        <strain evidence="11 12">LMG 31447</strain>
    </source>
</reference>
<feature type="chain" id="PRO_5045674980" evidence="9">
    <location>
        <begin position="25"/>
        <end position="708"/>
    </location>
</feature>
<comment type="similarity">
    <text evidence="2">Belongs to the bacterial PQQ dehydrogenase family.</text>
</comment>
<dbReference type="RefSeq" id="WP_186738645.1">
    <property type="nucleotide sequence ID" value="NZ_VFIA01000020.1"/>
</dbReference>
<keyword evidence="3 8" id="KW-0349">Heme</keyword>
<sequence>MKRLLLPIGTLAALALGWSQFHQNATDDKPNDNTNWGEYLGGPDRSHYSALTQIAPANVAQLKVAWTYTSPDSGQIQTNPIVVDGVLYGVTPTVQAFALDAATGKEIWKFGDPLKVWHSTSRGVTYWASGSDKRILYTVGPKLYALDATTGKPIPDFGTNGTADLHDGLGGQAKDKFIISNTPGTLFEDLIVMPVRVSEGPDAAPGYIRAFNVRTGKLVWTFRTIPNPGELGYETWPKEAHKNTDVGAANNWAGMAVDRPRGIIYVPTGSAAYDFYGGNRKGQNLFANCLLALDARTGKRLWHFQAVHHDIWDRDFPAPPNLITVTHNGKKIDAVAQITKSGHVYTFDRVTGKPLFPIREVPVPKSDIPGESSWPTQPVPQKPAAFARQAMTEADINPYSTDRDSLLATFRKIGKRFYEPISKRGSLLFPGCDGGGEWGGAAADPDGILYVNANDIPWIFTMVDAPKDDELAHLSPGQRLYTQNCISCHGPERKGNARSGYPSLANISQRRDRPYVSQIISNGKGMMPGFTALSAEQKQALIAFLFNDEKQEVASSSPYPSKTKEPYLPYKVTGYNKFQDSKGLSAVAPPWGTLNAIDLNTGEYLWKIPLGEDPEMAAKGIRHTGTENYGGPVVTASGLLFIAATKDEKFRAFDKKTGKLLWETTLPAAGFATPATYQVGGKQYVVIACGGVKLGTKKGNQYVAFALP</sequence>
<dbReference type="PROSITE" id="PS51007">
    <property type="entry name" value="CYTC"/>
    <property type="match status" value="1"/>
</dbReference>
<dbReference type="SUPFAM" id="SSF50998">
    <property type="entry name" value="Quinoprotein alcohol dehydrogenase-like"/>
    <property type="match status" value="1"/>
</dbReference>
<name>A0ABR6W8J2_9BACT</name>
<dbReference type="InterPro" id="IPR018391">
    <property type="entry name" value="PQQ_b-propeller_rpt"/>
</dbReference>
<evidence type="ECO:0000256" key="6">
    <source>
        <dbReference type="ARBA" id="ARBA00023002"/>
    </source>
</evidence>
<evidence type="ECO:0000313" key="11">
    <source>
        <dbReference type="EMBL" id="MBC3792892.1"/>
    </source>
</evidence>